<dbReference type="Gene3D" id="3.10.580.10">
    <property type="entry name" value="CBS-domain"/>
    <property type="match status" value="1"/>
</dbReference>
<keyword evidence="5" id="KW-0175">Coiled coil</keyword>
<dbReference type="InterPro" id="IPR004090">
    <property type="entry name" value="Chemotax_Me-accpt_rcpt"/>
</dbReference>
<comment type="caution">
    <text evidence="8">The sequence shown here is derived from an EMBL/GenBank/DDBJ whole genome shotgun (WGS) entry which is preliminary data.</text>
</comment>
<dbReference type="RefSeq" id="WP_244352921.1">
    <property type="nucleotide sequence ID" value="NZ_JAFIRA010000062.1"/>
</dbReference>
<name>A0ABT0CF38_THEVL</name>
<dbReference type="EMBL" id="JAFIRA010000062">
    <property type="protein sequence ID" value="MCJ2544393.1"/>
    <property type="molecule type" value="Genomic_DNA"/>
</dbReference>
<protein>
    <submittedName>
        <fullName evidence="8">Chemotaxis protein</fullName>
    </submittedName>
</protein>
<keyword evidence="9" id="KW-1185">Reference proteome</keyword>
<evidence type="ECO:0000259" key="7">
    <source>
        <dbReference type="PROSITE" id="PS51371"/>
    </source>
</evidence>
<dbReference type="InterPro" id="IPR004089">
    <property type="entry name" value="MCPsignal_dom"/>
</dbReference>
<dbReference type="InterPro" id="IPR046342">
    <property type="entry name" value="CBS_dom_sf"/>
</dbReference>
<accession>A0ABT0CF38</accession>
<feature type="domain" description="CBS" evidence="7">
    <location>
        <begin position="19"/>
        <end position="79"/>
    </location>
</feature>
<dbReference type="InterPro" id="IPR000644">
    <property type="entry name" value="CBS_dom"/>
</dbReference>
<sequence>MAALTNPPTLSVNAKLRDLTLIDFQVSESTPCENVVRRLEDDNTLCGVIVVDDRSQVQGMLTRRAILEWMLSKPYGLDVFLKRPISSMVEFHQRGFLLLPGDSDVIEAAGRAFQRPEETIYDPVVVQLGSREYRLLDVPVLLVAQAQVHLATQQKLREQQEAMRSVLVALEQEKNRSLQYAQDLERQKAEILSQNLALEVERRQAQERSEELARLNARILEIGAVLSEQGQSTFAATFRGVEAVRSLIGEITASSQELSRELKEIGTIVDLIVEVAGYIRLLSFNAAVEANRSSSSVGGFGAIAQEIRKLAGRTTEASNRIRSLAERIQRKSQSTLQSAQTSSEVVQSLYQKAQSAQSALEQLQALLEQTQT</sequence>
<feature type="domain" description="Methyl-accepting transducer" evidence="6">
    <location>
        <begin position="162"/>
        <end position="372"/>
    </location>
</feature>
<dbReference type="SUPFAM" id="SSF58104">
    <property type="entry name" value="Methyl-accepting chemotaxis protein (MCP) signaling domain"/>
    <property type="match status" value="1"/>
</dbReference>
<proteinExistence type="inferred from homology"/>
<dbReference type="SUPFAM" id="SSF54631">
    <property type="entry name" value="CBS-domain pair"/>
    <property type="match status" value="1"/>
</dbReference>
<gene>
    <name evidence="8" type="ORF">JX360_16015</name>
</gene>
<evidence type="ECO:0000256" key="1">
    <source>
        <dbReference type="ARBA" id="ARBA00023224"/>
    </source>
</evidence>
<keyword evidence="4" id="KW-0129">CBS domain</keyword>
<evidence type="ECO:0000256" key="3">
    <source>
        <dbReference type="PROSITE-ProRule" id="PRU00284"/>
    </source>
</evidence>
<dbReference type="Pfam" id="PF00015">
    <property type="entry name" value="MCPsignal"/>
    <property type="match status" value="1"/>
</dbReference>
<keyword evidence="1 3" id="KW-0807">Transducer</keyword>
<evidence type="ECO:0000313" key="9">
    <source>
        <dbReference type="Proteomes" id="UP000830835"/>
    </source>
</evidence>
<dbReference type="PANTHER" id="PTHR32089">
    <property type="entry name" value="METHYL-ACCEPTING CHEMOTAXIS PROTEIN MCPB"/>
    <property type="match status" value="1"/>
</dbReference>
<dbReference type="PANTHER" id="PTHR32089:SF112">
    <property type="entry name" value="LYSOZYME-LIKE PROTEIN-RELATED"/>
    <property type="match status" value="1"/>
</dbReference>
<evidence type="ECO:0000256" key="4">
    <source>
        <dbReference type="PROSITE-ProRule" id="PRU00703"/>
    </source>
</evidence>
<dbReference type="PROSITE" id="PS50111">
    <property type="entry name" value="CHEMOTAXIS_TRANSDUC_2"/>
    <property type="match status" value="1"/>
</dbReference>
<reference evidence="8" key="1">
    <citation type="submission" date="2021-02" db="EMBL/GenBank/DDBJ databases">
        <title>The CRISPR/cas machinery reduction and long-range gene transfer in the hot spring cyanobacterium Synechococcus.</title>
        <authorList>
            <person name="Dvorak P."/>
            <person name="Jahodarova E."/>
            <person name="Hasler P."/>
            <person name="Poulickova A."/>
        </authorList>
    </citation>
    <scope>NUCLEOTIDE SEQUENCE</scope>
    <source>
        <strain evidence="8">Rupite</strain>
    </source>
</reference>
<evidence type="ECO:0000313" key="8">
    <source>
        <dbReference type="EMBL" id="MCJ2544393.1"/>
    </source>
</evidence>
<evidence type="ECO:0000256" key="5">
    <source>
        <dbReference type="SAM" id="Coils"/>
    </source>
</evidence>
<dbReference type="Gene3D" id="1.10.287.950">
    <property type="entry name" value="Methyl-accepting chemotaxis protein"/>
    <property type="match status" value="1"/>
</dbReference>
<dbReference type="PROSITE" id="PS51371">
    <property type="entry name" value="CBS"/>
    <property type="match status" value="1"/>
</dbReference>
<feature type="coiled-coil region" evidence="5">
    <location>
        <begin position="153"/>
        <end position="218"/>
    </location>
</feature>
<dbReference type="Proteomes" id="UP000830835">
    <property type="component" value="Unassembled WGS sequence"/>
</dbReference>
<dbReference type="PRINTS" id="PR00260">
    <property type="entry name" value="CHEMTRNSDUCR"/>
</dbReference>
<organism evidence="8 9">
    <name type="scientific">Thermostichus vulcanus str. 'Rupite'</name>
    <dbReference type="NCBI Taxonomy" id="2813851"/>
    <lineage>
        <taxon>Bacteria</taxon>
        <taxon>Bacillati</taxon>
        <taxon>Cyanobacteriota</taxon>
        <taxon>Cyanophyceae</taxon>
        <taxon>Thermostichales</taxon>
        <taxon>Thermostichaceae</taxon>
        <taxon>Thermostichus</taxon>
    </lineage>
</organism>
<evidence type="ECO:0000259" key="6">
    <source>
        <dbReference type="PROSITE" id="PS50111"/>
    </source>
</evidence>
<evidence type="ECO:0000256" key="2">
    <source>
        <dbReference type="ARBA" id="ARBA00029447"/>
    </source>
</evidence>
<comment type="similarity">
    <text evidence="2">Belongs to the methyl-accepting chemotaxis (MCP) protein family.</text>
</comment>